<dbReference type="PANTHER" id="PTHR47926">
    <property type="entry name" value="PENTATRICOPEPTIDE REPEAT-CONTAINING PROTEIN"/>
    <property type="match status" value="1"/>
</dbReference>
<feature type="repeat" description="PPR" evidence="2">
    <location>
        <begin position="488"/>
        <end position="522"/>
    </location>
</feature>
<dbReference type="OMA" id="CSLADMY"/>
<sequence length="547" mass="61455">MGKRLHDHMIRTGFKTDMYLDNSIVHMYAKCGSLESARQVFDEMPKRNVVSWNSIIAGCTQHRQCGEGFKLFCHMQMAGLKPDQFTFVSVLRACGDVAAMEVCKQVPACILKSGFWFDVAVGNALVTMYAKCGNLENSRKVFDEMPQRDVVSWTAMIAGYAQKEHGLEALELFCEMQSVSLKPDHVTLASVVMACSSVGALEQGKQVHVPIVKIGVELDISVGTTLFTMYAKCGGIEDAQLLFDKLPKRDLVSWNALIARYVEHGNGEESLKLFCQMQQEGMKPNHFSFASILRACSGIAALEMGRQLHGRIVIDGFESDEFVSCSLADMYVKCGSIKHARGLFDDLHKFDVVSWNVMISGYAQHGHGREALELFEEMKETGLKPDRITFIGVLSACSHLGLADEGRQYFDSMSRDYAILPGMEHFACMVDLFGRCGCLERAENFISGMPFEPSSVVWRSLLAACRIHGNVEIGKRVAEYIFKLEPEDDSAYVLLSNIYAAAGKWDEVKKLRNRMEDKEMKKEPGCSWIEVKNRVYIFFVEDRSHYH</sequence>
<gene>
    <name evidence="3" type="ORF">KI387_042166</name>
</gene>
<dbReference type="InterPro" id="IPR011990">
    <property type="entry name" value="TPR-like_helical_dom_sf"/>
</dbReference>
<dbReference type="InterPro" id="IPR046960">
    <property type="entry name" value="PPR_At4g14850-like_plant"/>
</dbReference>
<evidence type="ECO:0000313" key="3">
    <source>
        <dbReference type="EMBL" id="KAH9292649.1"/>
    </source>
</evidence>
<keyword evidence="4" id="KW-1185">Reference proteome</keyword>
<dbReference type="PROSITE" id="PS51375">
    <property type="entry name" value="PPR"/>
    <property type="match status" value="7"/>
</dbReference>
<evidence type="ECO:0000256" key="2">
    <source>
        <dbReference type="PROSITE-ProRule" id="PRU00708"/>
    </source>
</evidence>
<reference evidence="3 4" key="1">
    <citation type="journal article" date="2021" name="Nat. Plants">
        <title>The Taxus genome provides insights into paclitaxel biosynthesis.</title>
        <authorList>
            <person name="Xiong X."/>
            <person name="Gou J."/>
            <person name="Liao Q."/>
            <person name="Li Y."/>
            <person name="Zhou Q."/>
            <person name="Bi G."/>
            <person name="Li C."/>
            <person name="Du R."/>
            <person name="Wang X."/>
            <person name="Sun T."/>
            <person name="Guo L."/>
            <person name="Liang H."/>
            <person name="Lu P."/>
            <person name="Wu Y."/>
            <person name="Zhang Z."/>
            <person name="Ro D.K."/>
            <person name="Shang Y."/>
            <person name="Huang S."/>
            <person name="Yan J."/>
        </authorList>
    </citation>
    <scope>NUCLEOTIDE SEQUENCE [LARGE SCALE GENOMIC DNA]</scope>
    <source>
        <strain evidence="3">Ta-2019</strain>
    </source>
</reference>
<dbReference type="InterPro" id="IPR046848">
    <property type="entry name" value="E_motif"/>
</dbReference>
<proteinExistence type="predicted"/>
<keyword evidence="1" id="KW-0677">Repeat</keyword>
<dbReference type="FunFam" id="1.25.40.10:FF:000196">
    <property type="entry name" value="Pentatricopeptide repeat-containing protein At4g14850"/>
    <property type="match status" value="1"/>
</dbReference>
<dbReference type="Proteomes" id="UP000824469">
    <property type="component" value="Unassembled WGS sequence"/>
</dbReference>
<evidence type="ECO:0000313" key="4">
    <source>
        <dbReference type="Proteomes" id="UP000824469"/>
    </source>
</evidence>
<organism evidence="3 4">
    <name type="scientific">Taxus chinensis</name>
    <name type="common">Chinese yew</name>
    <name type="synonym">Taxus wallichiana var. chinensis</name>
    <dbReference type="NCBI Taxonomy" id="29808"/>
    <lineage>
        <taxon>Eukaryota</taxon>
        <taxon>Viridiplantae</taxon>
        <taxon>Streptophyta</taxon>
        <taxon>Embryophyta</taxon>
        <taxon>Tracheophyta</taxon>
        <taxon>Spermatophyta</taxon>
        <taxon>Pinopsida</taxon>
        <taxon>Pinidae</taxon>
        <taxon>Conifers II</taxon>
        <taxon>Cupressales</taxon>
        <taxon>Taxaceae</taxon>
        <taxon>Taxus</taxon>
    </lineage>
</organism>
<dbReference type="FunFam" id="1.25.40.10:FF:000031">
    <property type="entry name" value="Pentatricopeptide repeat-containing protein mitochondrial"/>
    <property type="match status" value="2"/>
</dbReference>
<dbReference type="PANTHER" id="PTHR47926:SF533">
    <property type="entry name" value="DYW DOMAIN-CONTAINING PROTEIN"/>
    <property type="match status" value="1"/>
</dbReference>
<dbReference type="Gene3D" id="1.25.40.10">
    <property type="entry name" value="Tetratricopeptide repeat domain"/>
    <property type="match status" value="5"/>
</dbReference>
<feature type="repeat" description="PPR" evidence="2">
    <location>
        <begin position="118"/>
        <end position="148"/>
    </location>
</feature>
<dbReference type="NCBIfam" id="TIGR00756">
    <property type="entry name" value="PPR"/>
    <property type="match status" value="5"/>
</dbReference>
<dbReference type="GO" id="GO:0009451">
    <property type="term" value="P:RNA modification"/>
    <property type="evidence" value="ECO:0007669"/>
    <property type="project" value="InterPro"/>
</dbReference>
<evidence type="ECO:0008006" key="5">
    <source>
        <dbReference type="Google" id="ProtNLM"/>
    </source>
</evidence>
<feature type="repeat" description="PPR" evidence="2">
    <location>
        <begin position="250"/>
        <end position="284"/>
    </location>
</feature>
<name>A0AA38C8G8_TAXCH</name>
<dbReference type="Pfam" id="PF13041">
    <property type="entry name" value="PPR_2"/>
    <property type="match status" value="4"/>
</dbReference>
<feature type="repeat" description="PPR" evidence="2">
    <location>
        <begin position="17"/>
        <end position="47"/>
    </location>
</feature>
<dbReference type="InterPro" id="IPR002885">
    <property type="entry name" value="PPR_rpt"/>
</dbReference>
<dbReference type="Pfam" id="PF20431">
    <property type="entry name" value="E_motif"/>
    <property type="match status" value="1"/>
</dbReference>
<dbReference type="GO" id="GO:0003723">
    <property type="term" value="F:RNA binding"/>
    <property type="evidence" value="ECO:0007669"/>
    <property type="project" value="InterPro"/>
</dbReference>
<feature type="repeat" description="PPR" evidence="2">
    <location>
        <begin position="48"/>
        <end position="82"/>
    </location>
</feature>
<dbReference type="FunFam" id="1.25.40.10:FF:000366">
    <property type="entry name" value="Pentatricopeptide (PPR) repeat-containing protein"/>
    <property type="match status" value="1"/>
</dbReference>
<feature type="repeat" description="PPR" evidence="2">
    <location>
        <begin position="351"/>
        <end position="385"/>
    </location>
</feature>
<protein>
    <recommendedName>
        <fullName evidence="5">Pentatricopeptide repeat-containing protein</fullName>
    </recommendedName>
</protein>
<accession>A0AA38C8G8</accession>
<dbReference type="SUPFAM" id="SSF48452">
    <property type="entry name" value="TPR-like"/>
    <property type="match status" value="1"/>
</dbReference>
<dbReference type="FunFam" id="1.25.40.10:FF:000344">
    <property type="entry name" value="Pentatricopeptide repeat-containing protein"/>
    <property type="match status" value="1"/>
</dbReference>
<dbReference type="AlphaFoldDB" id="A0AA38C8G8"/>
<dbReference type="Pfam" id="PF01535">
    <property type="entry name" value="PPR"/>
    <property type="match status" value="1"/>
</dbReference>
<evidence type="ECO:0000256" key="1">
    <source>
        <dbReference type="ARBA" id="ARBA00022737"/>
    </source>
</evidence>
<comment type="caution">
    <text evidence="3">The sequence shown here is derived from an EMBL/GenBank/DDBJ whole genome shotgun (WGS) entry which is preliminary data.</text>
</comment>
<dbReference type="EMBL" id="JAHRHJ020002697">
    <property type="protein sequence ID" value="KAH9292649.1"/>
    <property type="molecule type" value="Genomic_DNA"/>
</dbReference>
<feature type="repeat" description="PPR" evidence="2">
    <location>
        <begin position="149"/>
        <end position="183"/>
    </location>
</feature>